<name>A0A409YJS5_9AGAR</name>
<gene>
    <name evidence="1" type="ORF">CVT24_012819</name>
</gene>
<dbReference type="EMBL" id="NHTK01001080">
    <property type="protein sequence ID" value="PPR03281.1"/>
    <property type="molecule type" value="Genomic_DNA"/>
</dbReference>
<dbReference type="SUPFAM" id="SSF54909">
    <property type="entry name" value="Dimeric alpha+beta barrel"/>
    <property type="match status" value="2"/>
</dbReference>
<proteinExistence type="predicted"/>
<comment type="caution">
    <text evidence="1">The sequence shown here is derived from an EMBL/GenBank/DDBJ whole genome shotgun (WGS) entry which is preliminary data.</text>
</comment>
<protein>
    <recommendedName>
        <fullName evidence="3">EthD domain-containing protein</fullName>
    </recommendedName>
</protein>
<dbReference type="Proteomes" id="UP000284842">
    <property type="component" value="Unassembled WGS sequence"/>
</dbReference>
<dbReference type="InParanoid" id="A0A409YJS5"/>
<keyword evidence="2" id="KW-1185">Reference proteome</keyword>
<dbReference type="AlphaFoldDB" id="A0A409YJS5"/>
<dbReference type="OrthoDB" id="2851338at2759"/>
<organism evidence="1 2">
    <name type="scientific">Panaeolus cyanescens</name>
    <dbReference type="NCBI Taxonomy" id="181874"/>
    <lineage>
        <taxon>Eukaryota</taxon>
        <taxon>Fungi</taxon>
        <taxon>Dikarya</taxon>
        <taxon>Basidiomycota</taxon>
        <taxon>Agaricomycotina</taxon>
        <taxon>Agaricomycetes</taxon>
        <taxon>Agaricomycetidae</taxon>
        <taxon>Agaricales</taxon>
        <taxon>Agaricineae</taxon>
        <taxon>Galeropsidaceae</taxon>
        <taxon>Panaeolus</taxon>
    </lineage>
</organism>
<dbReference type="InterPro" id="IPR011008">
    <property type="entry name" value="Dimeric_a/b-barrel"/>
</dbReference>
<accession>A0A409YJS5</accession>
<evidence type="ECO:0008006" key="3">
    <source>
        <dbReference type="Google" id="ProtNLM"/>
    </source>
</evidence>
<evidence type="ECO:0000313" key="1">
    <source>
        <dbReference type="EMBL" id="PPR03281.1"/>
    </source>
</evidence>
<evidence type="ECO:0000313" key="2">
    <source>
        <dbReference type="Proteomes" id="UP000284842"/>
    </source>
</evidence>
<sequence>MSGLLFVWGEPGPQVDEEEFNDWYDNEHAPARLTVPGFVNALRYKATDGKTPAWLAIYDLTSPEIATSEPYKALATTASDRERGLIPRFQTLNRRIYELIYQQSNPTTASSDPSKFILVVGLDVNDPSDEDDVNKWYNDEHIPDISKTPGWIRSRRYKLQSSVELSANKDSTPHAYQYLAFHEFDNDQYPSHPAFIAATSTPARERYRLKTKLEIRTVTLYKQF</sequence>
<reference evidence="1 2" key="1">
    <citation type="journal article" date="2018" name="Evol. Lett.">
        <title>Horizontal gene cluster transfer increased hallucinogenic mushroom diversity.</title>
        <authorList>
            <person name="Reynolds H.T."/>
            <person name="Vijayakumar V."/>
            <person name="Gluck-Thaler E."/>
            <person name="Korotkin H.B."/>
            <person name="Matheny P.B."/>
            <person name="Slot J.C."/>
        </authorList>
    </citation>
    <scope>NUCLEOTIDE SEQUENCE [LARGE SCALE GENOMIC DNA]</scope>
    <source>
        <strain evidence="1 2">2629</strain>
    </source>
</reference>